<name>A0A158DYX6_9BURK</name>
<accession>A0A158DYX6</accession>
<dbReference type="InterPro" id="IPR029044">
    <property type="entry name" value="Nucleotide-diphossugar_trans"/>
</dbReference>
<keyword evidence="2" id="KW-1185">Reference proteome</keyword>
<protein>
    <submittedName>
        <fullName evidence="1">Uncharacterized protein</fullName>
    </submittedName>
</protein>
<organism evidence="1 2">
    <name type="scientific">Caballeronia glebae</name>
    <dbReference type="NCBI Taxonomy" id="1777143"/>
    <lineage>
        <taxon>Bacteria</taxon>
        <taxon>Pseudomonadati</taxon>
        <taxon>Pseudomonadota</taxon>
        <taxon>Betaproteobacteria</taxon>
        <taxon>Burkholderiales</taxon>
        <taxon>Burkholderiaceae</taxon>
        <taxon>Caballeronia</taxon>
    </lineage>
</organism>
<dbReference type="EMBL" id="FCOJ02000152">
    <property type="protein sequence ID" value="SAK98897.1"/>
    <property type="molecule type" value="Genomic_DNA"/>
</dbReference>
<dbReference type="STRING" id="1777143.AWB82_07252"/>
<dbReference type="Gene3D" id="3.90.550.40">
    <property type="match status" value="1"/>
</dbReference>
<evidence type="ECO:0000313" key="2">
    <source>
        <dbReference type="Proteomes" id="UP000054596"/>
    </source>
</evidence>
<gene>
    <name evidence="1" type="ORF">AWB82_07252</name>
</gene>
<proteinExistence type="predicted"/>
<sequence>MKPLFMTPCYGGNVAANFAKSVLALNSALWKIGMSGEVCIRSGESLITRARNEAVAHFLLDASFTHLFWIDSDIGFTVDQIFRLLLADRDVVAGVYPLKSFDFPAQLAAGLTRQVLTSKFLRYPVNSHDGVSNVVDDDGFLEVSEAPTGFMCIKRSVIETMINRLPELKYVPDGPPNSRTHDLCYRFFDVMVEPATGRYLSEDYAFCRRWRDLGGRVFVDTQSKLSHQGLYTWLGNFSASISLSAETAIGGAN</sequence>
<dbReference type="SUPFAM" id="SSF53448">
    <property type="entry name" value="Nucleotide-diphospho-sugar transferases"/>
    <property type="match status" value="1"/>
</dbReference>
<dbReference type="AlphaFoldDB" id="A0A158DYX6"/>
<dbReference type="Proteomes" id="UP000054596">
    <property type="component" value="Unassembled WGS sequence"/>
</dbReference>
<comment type="caution">
    <text evidence="1">The sequence shown here is derived from an EMBL/GenBank/DDBJ whole genome shotgun (WGS) entry which is preliminary data.</text>
</comment>
<evidence type="ECO:0000313" key="1">
    <source>
        <dbReference type="EMBL" id="SAK98897.1"/>
    </source>
</evidence>
<reference evidence="1" key="1">
    <citation type="submission" date="2016-01" db="EMBL/GenBank/DDBJ databases">
        <authorList>
            <person name="Peeters C."/>
        </authorList>
    </citation>
    <scope>NUCLEOTIDE SEQUENCE [LARGE SCALE GENOMIC DNA]</scope>
    <source>
        <strain evidence="1">LMG 29325</strain>
    </source>
</reference>